<sequence length="551" mass="58479">MVDSVLAAAVLGAVSTSTAEAYSARAGLHVFDSAAAFADAEGLAPGDVVVLLGRREALDGGGALWQVAATGNPDDICAIALRNGHVGRLAHQSCQDVRAAGVFPDTPGDRVAAALVALTRHVIAGGGGVIRMSQPIRSGSAVFPRIPERSPVAFEMVGGGQVSPADPQPGRFMWDFDDGGGITFPTFRNIMVTGTRQERPRGNGIRIGPSNRMTIANCFGRFIDGCAWQIEGANNAQIDIVTYECGSEDGTYAQNHLQHRDRNKGPNDIVLSGTTERDRYGINIEGAAILRNGSALKLHGSPHTRRALRLHRCNSFDLRVYASQTWVGDGFITVTDAGAEEAGLTKHRAALGVNSRGTLSIATMFNVRYAGRDRGHWCVVDLQRPGSYLRLRGDILPQAEPVHGGADYRHLRIAGPGHPMATIDLGDLRWPATADRARFLADDREPRERTSALAVQAEAGAPAAEIIDGVLDMRNIGFIDLAPTASAGLRRVDLEPGQTGTLCSPKGAVVVRDTDVLRLAGGKDFEMTPGSTLTLIGAGSRGAHEIARCER</sequence>
<proteinExistence type="predicted"/>
<dbReference type="Proteomes" id="UP000022447">
    <property type="component" value="Unassembled WGS sequence"/>
</dbReference>
<dbReference type="EMBL" id="JALZ01000001">
    <property type="protein sequence ID" value="ETX16726.1"/>
    <property type="molecule type" value="Genomic_DNA"/>
</dbReference>
<accession>X7ENF1</accession>
<organism evidence="1 2">
    <name type="scientific">Roseivivax halodurans JCM 10272</name>
    <dbReference type="NCBI Taxonomy" id="1449350"/>
    <lineage>
        <taxon>Bacteria</taxon>
        <taxon>Pseudomonadati</taxon>
        <taxon>Pseudomonadota</taxon>
        <taxon>Alphaproteobacteria</taxon>
        <taxon>Rhodobacterales</taxon>
        <taxon>Roseobacteraceae</taxon>
        <taxon>Roseivivax</taxon>
    </lineage>
</organism>
<keyword evidence="2" id="KW-1185">Reference proteome</keyword>
<protein>
    <submittedName>
        <fullName evidence="1">Uncharacterized protein</fullName>
    </submittedName>
</protein>
<comment type="caution">
    <text evidence="1">The sequence shown here is derived from an EMBL/GenBank/DDBJ whole genome shotgun (WGS) entry which is preliminary data.</text>
</comment>
<name>X7ENF1_9RHOB</name>
<dbReference type="STRING" id="1449350.OCH239_01305"/>
<gene>
    <name evidence="1" type="ORF">OCH239_01305</name>
</gene>
<reference evidence="1 2" key="1">
    <citation type="submission" date="2014-01" db="EMBL/GenBank/DDBJ databases">
        <title>Roseivivax halodurans JCM 10272 Genome Sequencing.</title>
        <authorList>
            <person name="Lai Q."/>
            <person name="Li G."/>
            <person name="Shao Z."/>
        </authorList>
    </citation>
    <scope>NUCLEOTIDE SEQUENCE [LARGE SCALE GENOMIC DNA]</scope>
    <source>
        <strain evidence="1 2">JCM 10272</strain>
    </source>
</reference>
<dbReference type="AlphaFoldDB" id="X7ENF1"/>
<evidence type="ECO:0000313" key="2">
    <source>
        <dbReference type="Proteomes" id="UP000022447"/>
    </source>
</evidence>
<evidence type="ECO:0000313" key="1">
    <source>
        <dbReference type="EMBL" id="ETX16726.1"/>
    </source>
</evidence>